<keyword evidence="1" id="KW-0732">Signal</keyword>
<feature type="chain" id="PRO_5025530164" description="Secreted protein" evidence="1">
    <location>
        <begin position="19"/>
        <end position="80"/>
    </location>
</feature>
<evidence type="ECO:0000256" key="1">
    <source>
        <dbReference type="SAM" id="SignalP"/>
    </source>
</evidence>
<dbReference type="EMBL" id="ML976661">
    <property type="protein sequence ID" value="KAF1978277.1"/>
    <property type="molecule type" value="Genomic_DNA"/>
</dbReference>
<accession>A0A6A5VYN3</accession>
<evidence type="ECO:0000313" key="2">
    <source>
        <dbReference type="EMBL" id="KAF1978277.1"/>
    </source>
</evidence>
<sequence length="80" mass="8657">MIPCHALWLSGMCGGGLCAPHLCNSTKMLTTSTTSLPSRHIPRLSRRLRSTHHFGVECHHALCSKLSDDAYINTGGNPSI</sequence>
<dbReference type="Proteomes" id="UP000800036">
    <property type="component" value="Unassembled WGS sequence"/>
</dbReference>
<name>A0A6A5VYN3_9PLEO</name>
<protein>
    <recommendedName>
        <fullName evidence="4">Secreted protein</fullName>
    </recommendedName>
</protein>
<gene>
    <name evidence="2" type="ORF">BU23DRAFT_254513</name>
</gene>
<organism evidence="2 3">
    <name type="scientific">Bimuria novae-zelandiae CBS 107.79</name>
    <dbReference type="NCBI Taxonomy" id="1447943"/>
    <lineage>
        <taxon>Eukaryota</taxon>
        <taxon>Fungi</taxon>
        <taxon>Dikarya</taxon>
        <taxon>Ascomycota</taxon>
        <taxon>Pezizomycotina</taxon>
        <taxon>Dothideomycetes</taxon>
        <taxon>Pleosporomycetidae</taxon>
        <taxon>Pleosporales</taxon>
        <taxon>Massarineae</taxon>
        <taxon>Didymosphaeriaceae</taxon>
        <taxon>Bimuria</taxon>
    </lineage>
</organism>
<feature type="signal peptide" evidence="1">
    <location>
        <begin position="1"/>
        <end position="18"/>
    </location>
</feature>
<dbReference type="AlphaFoldDB" id="A0A6A5VYN3"/>
<reference evidence="2" key="1">
    <citation type="journal article" date="2020" name="Stud. Mycol.">
        <title>101 Dothideomycetes genomes: a test case for predicting lifestyles and emergence of pathogens.</title>
        <authorList>
            <person name="Haridas S."/>
            <person name="Albert R."/>
            <person name="Binder M."/>
            <person name="Bloem J."/>
            <person name="Labutti K."/>
            <person name="Salamov A."/>
            <person name="Andreopoulos B."/>
            <person name="Baker S."/>
            <person name="Barry K."/>
            <person name="Bills G."/>
            <person name="Bluhm B."/>
            <person name="Cannon C."/>
            <person name="Castanera R."/>
            <person name="Culley D."/>
            <person name="Daum C."/>
            <person name="Ezra D."/>
            <person name="Gonzalez J."/>
            <person name="Henrissat B."/>
            <person name="Kuo A."/>
            <person name="Liang C."/>
            <person name="Lipzen A."/>
            <person name="Lutzoni F."/>
            <person name="Magnuson J."/>
            <person name="Mondo S."/>
            <person name="Nolan M."/>
            <person name="Ohm R."/>
            <person name="Pangilinan J."/>
            <person name="Park H.-J."/>
            <person name="Ramirez L."/>
            <person name="Alfaro M."/>
            <person name="Sun H."/>
            <person name="Tritt A."/>
            <person name="Yoshinaga Y."/>
            <person name="Zwiers L.-H."/>
            <person name="Turgeon B."/>
            <person name="Goodwin S."/>
            <person name="Spatafora J."/>
            <person name="Crous P."/>
            <person name="Grigoriev I."/>
        </authorList>
    </citation>
    <scope>NUCLEOTIDE SEQUENCE</scope>
    <source>
        <strain evidence="2">CBS 107.79</strain>
    </source>
</reference>
<keyword evidence="3" id="KW-1185">Reference proteome</keyword>
<proteinExistence type="predicted"/>
<evidence type="ECO:0000313" key="3">
    <source>
        <dbReference type="Proteomes" id="UP000800036"/>
    </source>
</evidence>
<evidence type="ECO:0008006" key="4">
    <source>
        <dbReference type="Google" id="ProtNLM"/>
    </source>
</evidence>